<sequence>MKKLKGVVLFLLLASLITGCFRSTKKTATPEAVLKTNTNADFFIMENTVYKNAEDVQWVKDIPLKKGNFLGKTNKTKVKRNFKNWNATSLDIGTEVYKLEGREDIVLAKKEDKYIPYIRYVEG</sequence>
<dbReference type="AlphaFoldDB" id="A0A644Z2P6"/>
<protein>
    <recommendedName>
        <fullName evidence="2">Lipoprotein</fullName>
    </recommendedName>
</protein>
<evidence type="ECO:0000313" key="1">
    <source>
        <dbReference type="EMBL" id="MPM35140.1"/>
    </source>
</evidence>
<reference evidence="1" key="1">
    <citation type="submission" date="2019-08" db="EMBL/GenBank/DDBJ databases">
        <authorList>
            <person name="Kucharzyk K."/>
            <person name="Murdoch R.W."/>
            <person name="Higgins S."/>
            <person name="Loffler F."/>
        </authorList>
    </citation>
    <scope>NUCLEOTIDE SEQUENCE</scope>
</reference>
<dbReference type="EMBL" id="VSSQ01007190">
    <property type="protein sequence ID" value="MPM35140.1"/>
    <property type="molecule type" value="Genomic_DNA"/>
</dbReference>
<organism evidence="1">
    <name type="scientific">bioreactor metagenome</name>
    <dbReference type="NCBI Taxonomy" id="1076179"/>
    <lineage>
        <taxon>unclassified sequences</taxon>
        <taxon>metagenomes</taxon>
        <taxon>ecological metagenomes</taxon>
    </lineage>
</organism>
<evidence type="ECO:0008006" key="2">
    <source>
        <dbReference type="Google" id="ProtNLM"/>
    </source>
</evidence>
<accession>A0A644Z2P6</accession>
<gene>
    <name evidence="1" type="ORF">SDC9_81730</name>
</gene>
<name>A0A644Z2P6_9ZZZZ</name>
<comment type="caution">
    <text evidence="1">The sequence shown here is derived from an EMBL/GenBank/DDBJ whole genome shotgun (WGS) entry which is preliminary data.</text>
</comment>
<dbReference type="PROSITE" id="PS51257">
    <property type="entry name" value="PROKAR_LIPOPROTEIN"/>
    <property type="match status" value="1"/>
</dbReference>
<proteinExistence type="predicted"/>